<keyword evidence="8" id="KW-0496">Mitochondrion</keyword>
<dbReference type="InterPro" id="IPR023395">
    <property type="entry name" value="MCP_dom_sf"/>
</dbReference>
<keyword evidence="9 10" id="KW-0472">Membrane</keyword>
<accession>A0AA39ZG06</accession>
<feature type="repeat" description="Solcar" evidence="10">
    <location>
        <begin position="217"/>
        <end position="326"/>
    </location>
</feature>
<dbReference type="EMBL" id="JAULSY010000037">
    <property type="protein sequence ID" value="KAK0669959.1"/>
    <property type="molecule type" value="Genomic_DNA"/>
</dbReference>
<keyword evidence="7" id="KW-1133">Transmembrane helix</keyword>
<dbReference type="Proteomes" id="UP001174997">
    <property type="component" value="Unassembled WGS sequence"/>
</dbReference>
<feature type="compositionally biased region" description="Gly residues" evidence="12">
    <location>
        <begin position="263"/>
        <end position="276"/>
    </location>
</feature>
<comment type="similarity">
    <text evidence="2 11">Belongs to the mitochondrial carrier (TC 2.A.29) family.</text>
</comment>
<dbReference type="AlphaFoldDB" id="A0AA39ZG06"/>
<feature type="region of interest" description="Disordered" evidence="12">
    <location>
        <begin position="260"/>
        <end position="283"/>
    </location>
</feature>
<feature type="compositionally biased region" description="Low complexity" evidence="12">
    <location>
        <begin position="34"/>
        <end position="53"/>
    </location>
</feature>
<proteinExistence type="inferred from homology"/>
<dbReference type="PROSITE" id="PS50920">
    <property type="entry name" value="SOLCAR"/>
    <property type="match status" value="3"/>
</dbReference>
<dbReference type="PANTHER" id="PTHR45624:SF10">
    <property type="entry name" value="SLC (SOLUTE CARRIER) HOMOLOG"/>
    <property type="match status" value="1"/>
</dbReference>
<reference evidence="13" key="1">
    <citation type="submission" date="2023-06" db="EMBL/GenBank/DDBJ databases">
        <title>Genome-scale phylogeny and comparative genomics of the fungal order Sordariales.</title>
        <authorList>
            <consortium name="Lawrence Berkeley National Laboratory"/>
            <person name="Hensen N."/>
            <person name="Bonometti L."/>
            <person name="Westerberg I."/>
            <person name="Brannstrom I.O."/>
            <person name="Guillou S."/>
            <person name="Cros-Aarteil S."/>
            <person name="Calhoun S."/>
            <person name="Haridas S."/>
            <person name="Kuo A."/>
            <person name="Mondo S."/>
            <person name="Pangilinan J."/>
            <person name="Riley R."/>
            <person name="Labutti K."/>
            <person name="Andreopoulos B."/>
            <person name="Lipzen A."/>
            <person name="Chen C."/>
            <person name="Yanf M."/>
            <person name="Daum C."/>
            <person name="Ng V."/>
            <person name="Clum A."/>
            <person name="Steindorff A."/>
            <person name="Ohm R."/>
            <person name="Martin F."/>
            <person name="Silar P."/>
            <person name="Natvig D."/>
            <person name="Lalanne C."/>
            <person name="Gautier V."/>
            <person name="Ament-Velasquez S.L."/>
            <person name="Kruys A."/>
            <person name="Hutchinson M.I."/>
            <person name="Powell A.J."/>
            <person name="Barry K."/>
            <person name="Miller A.N."/>
            <person name="Grigoriev I.V."/>
            <person name="Debuchy R."/>
            <person name="Gladieux P."/>
            <person name="Thoren M.H."/>
            <person name="Johannesson H."/>
        </authorList>
    </citation>
    <scope>NUCLEOTIDE SEQUENCE</scope>
    <source>
        <strain evidence="13">CBS 307.81</strain>
    </source>
</reference>
<feature type="region of interest" description="Disordered" evidence="12">
    <location>
        <begin position="34"/>
        <end position="59"/>
    </location>
</feature>
<evidence type="ECO:0000256" key="7">
    <source>
        <dbReference type="ARBA" id="ARBA00022989"/>
    </source>
</evidence>
<dbReference type="PANTHER" id="PTHR45624">
    <property type="entry name" value="MITOCHONDRIAL BASIC AMINO ACIDS TRANSPORTER-RELATED"/>
    <property type="match status" value="1"/>
</dbReference>
<dbReference type="InterPro" id="IPR018108">
    <property type="entry name" value="MCP_transmembrane"/>
</dbReference>
<keyword evidence="4 10" id="KW-0812">Transmembrane</keyword>
<dbReference type="GO" id="GO:0005743">
    <property type="term" value="C:mitochondrial inner membrane"/>
    <property type="evidence" value="ECO:0007669"/>
    <property type="project" value="UniProtKB-SubCell"/>
</dbReference>
<dbReference type="GO" id="GO:0022857">
    <property type="term" value="F:transmembrane transporter activity"/>
    <property type="evidence" value="ECO:0007669"/>
    <property type="project" value="TreeGrafter"/>
</dbReference>
<feature type="repeat" description="Solcar" evidence="10">
    <location>
        <begin position="1"/>
        <end position="93"/>
    </location>
</feature>
<evidence type="ECO:0000256" key="6">
    <source>
        <dbReference type="ARBA" id="ARBA00022792"/>
    </source>
</evidence>
<comment type="caution">
    <text evidence="13">The sequence shown here is derived from an EMBL/GenBank/DDBJ whole genome shotgun (WGS) entry which is preliminary data.</text>
</comment>
<feature type="repeat" description="Solcar" evidence="10">
    <location>
        <begin position="115"/>
        <end position="196"/>
    </location>
</feature>
<evidence type="ECO:0000256" key="2">
    <source>
        <dbReference type="ARBA" id="ARBA00006375"/>
    </source>
</evidence>
<evidence type="ECO:0000256" key="9">
    <source>
        <dbReference type="ARBA" id="ARBA00023136"/>
    </source>
</evidence>
<dbReference type="Pfam" id="PF00153">
    <property type="entry name" value="Mito_carr"/>
    <property type="match status" value="3"/>
</dbReference>
<keyword evidence="3 11" id="KW-0813">Transport</keyword>
<dbReference type="SUPFAM" id="SSF103506">
    <property type="entry name" value="Mitochondrial carrier"/>
    <property type="match status" value="1"/>
</dbReference>
<gene>
    <name evidence="13" type="ORF">QBC41DRAFT_345965</name>
</gene>
<name>A0AA39ZG06_9PEZI</name>
<comment type="subcellular location">
    <subcellularLocation>
        <location evidence="1">Mitochondrion inner membrane</location>
        <topology evidence="1">Multi-pass membrane protein</topology>
    </subcellularLocation>
</comment>
<keyword evidence="6" id="KW-0999">Mitochondrion inner membrane</keyword>
<evidence type="ECO:0000256" key="11">
    <source>
        <dbReference type="RuleBase" id="RU000488"/>
    </source>
</evidence>
<sequence>MSADFWAGYLSGACSIIIGNPLDVLKVRLQASSSSSPTVTTTPSSSSSSSSIPTHPPRPRPRNLLFLGTAAPILTYGALNALLFVSYNRSESYLNSFFFSPPTSQEPPQDGKQSTPLPTTFLAGTLSGLATFLVSCPTEIVKVRSQTSQTSSWAVTKQILQQSGIRGLYQAGGVTVLRDSIGYGFYFWGYELSSRWYDAAYFFGGQNTGTDEPTTTTTTGKALLCGGVAGVLTWASIFPLDVIKTRMQTAQQQGRMAERQGLLNGGSGGGGGGSGDGKGKGAWQTGREIYSREGIRPFFRGLGVCSLRAFVVNAVQFAVYEGVMAELSGKKDKIGVLQQESVLG</sequence>
<dbReference type="PRINTS" id="PR00926">
    <property type="entry name" value="MITOCARRIER"/>
</dbReference>
<keyword evidence="5" id="KW-0677">Repeat</keyword>
<evidence type="ECO:0000313" key="13">
    <source>
        <dbReference type="EMBL" id="KAK0669959.1"/>
    </source>
</evidence>
<evidence type="ECO:0000256" key="12">
    <source>
        <dbReference type="SAM" id="MobiDB-lite"/>
    </source>
</evidence>
<dbReference type="InterPro" id="IPR050567">
    <property type="entry name" value="Mitochondrial_Carrier"/>
</dbReference>
<dbReference type="Gene3D" id="1.50.40.10">
    <property type="entry name" value="Mitochondrial carrier domain"/>
    <property type="match status" value="1"/>
</dbReference>
<organism evidence="13 14">
    <name type="scientific">Cercophora samala</name>
    <dbReference type="NCBI Taxonomy" id="330535"/>
    <lineage>
        <taxon>Eukaryota</taxon>
        <taxon>Fungi</taxon>
        <taxon>Dikarya</taxon>
        <taxon>Ascomycota</taxon>
        <taxon>Pezizomycotina</taxon>
        <taxon>Sordariomycetes</taxon>
        <taxon>Sordariomycetidae</taxon>
        <taxon>Sordariales</taxon>
        <taxon>Lasiosphaeriaceae</taxon>
        <taxon>Cercophora</taxon>
    </lineage>
</organism>
<dbReference type="InterPro" id="IPR002067">
    <property type="entry name" value="MCP"/>
</dbReference>
<evidence type="ECO:0000313" key="14">
    <source>
        <dbReference type="Proteomes" id="UP001174997"/>
    </source>
</evidence>
<evidence type="ECO:0000256" key="1">
    <source>
        <dbReference type="ARBA" id="ARBA00004448"/>
    </source>
</evidence>
<evidence type="ECO:0000256" key="8">
    <source>
        <dbReference type="ARBA" id="ARBA00023128"/>
    </source>
</evidence>
<keyword evidence="14" id="KW-1185">Reference proteome</keyword>
<evidence type="ECO:0000256" key="3">
    <source>
        <dbReference type="ARBA" id="ARBA00022448"/>
    </source>
</evidence>
<evidence type="ECO:0000256" key="4">
    <source>
        <dbReference type="ARBA" id="ARBA00022692"/>
    </source>
</evidence>
<protein>
    <submittedName>
        <fullName evidence="13">Mitochondrial ornithine transporter</fullName>
    </submittedName>
</protein>
<evidence type="ECO:0000256" key="10">
    <source>
        <dbReference type="PROSITE-ProRule" id="PRU00282"/>
    </source>
</evidence>
<evidence type="ECO:0000256" key="5">
    <source>
        <dbReference type="ARBA" id="ARBA00022737"/>
    </source>
</evidence>